<organism evidence="1 2">
    <name type="scientific">Dictyocaulus viviparus</name>
    <name type="common">Bovine lungworm</name>
    <dbReference type="NCBI Taxonomy" id="29172"/>
    <lineage>
        <taxon>Eukaryota</taxon>
        <taxon>Metazoa</taxon>
        <taxon>Ecdysozoa</taxon>
        <taxon>Nematoda</taxon>
        <taxon>Chromadorea</taxon>
        <taxon>Rhabditida</taxon>
        <taxon>Rhabditina</taxon>
        <taxon>Rhabditomorpha</taxon>
        <taxon>Strongyloidea</taxon>
        <taxon>Metastrongylidae</taxon>
        <taxon>Dictyocaulus</taxon>
    </lineage>
</organism>
<proteinExistence type="predicted"/>
<dbReference type="AlphaFoldDB" id="A0A0D8XGC8"/>
<evidence type="ECO:0000313" key="2">
    <source>
        <dbReference type="Proteomes" id="UP000053766"/>
    </source>
</evidence>
<protein>
    <submittedName>
        <fullName evidence="1">Uncharacterized protein</fullName>
    </submittedName>
</protein>
<reference evidence="2" key="2">
    <citation type="journal article" date="2016" name="Sci. Rep.">
        <title>Dictyocaulus viviparus genome, variome and transcriptome elucidate lungworm biology and support future intervention.</title>
        <authorList>
            <person name="McNulty S.N."/>
            <person name="Strube C."/>
            <person name="Rosa B.A."/>
            <person name="Martin J.C."/>
            <person name="Tyagi R."/>
            <person name="Choi Y.J."/>
            <person name="Wang Q."/>
            <person name="Hallsworth Pepin K."/>
            <person name="Zhang X."/>
            <person name="Ozersky P."/>
            <person name="Wilson R.K."/>
            <person name="Sternberg P.W."/>
            <person name="Gasser R.B."/>
            <person name="Mitreva M."/>
        </authorList>
    </citation>
    <scope>NUCLEOTIDE SEQUENCE [LARGE SCALE GENOMIC DNA]</scope>
    <source>
        <strain evidence="2">HannoverDv2000</strain>
    </source>
</reference>
<dbReference type="EMBL" id="KN716629">
    <property type="protein sequence ID" value="KJH42757.1"/>
    <property type="molecule type" value="Genomic_DNA"/>
</dbReference>
<evidence type="ECO:0000313" key="1">
    <source>
        <dbReference type="EMBL" id="KJH42757.1"/>
    </source>
</evidence>
<dbReference type="Gene3D" id="1.10.10.750">
    <property type="entry name" value="Ypt/Rab-GAP domain of gyp1p, domain 1"/>
    <property type="match status" value="1"/>
</dbReference>
<dbReference type="STRING" id="29172.A0A0D8XGC8"/>
<reference evidence="1 2" key="1">
    <citation type="submission" date="2013-11" db="EMBL/GenBank/DDBJ databases">
        <title>Draft genome of the bovine lungworm Dictyocaulus viviparus.</title>
        <authorList>
            <person name="Mitreva M."/>
        </authorList>
    </citation>
    <scope>NUCLEOTIDE SEQUENCE [LARGE SCALE GENOMIC DNA]</scope>
    <source>
        <strain evidence="1 2">HannoverDv2000</strain>
    </source>
</reference>
<name>A0A0D8XGC8_DICVI</name>
<keyword evidence="2" id="KW-1185">Reference proteome</keyword>
<dbReference type="Proteomes" id="UP000053766">
    <property type="component" value="Unassembled WGS sequence"/>
</dbReference>
<gene>
    <name evidence="1" type="ORF">DICVIV_11248</name>
</gene>
<dbReference type="OrthoDB" id="294251at2759"/>
<accession>A0A0D8XGC8</accession>
<sequence length="265" mass="30796">MEIESQSVQRCEQAERAVFVEQNVHDVNELRDLVEGYRAQNEFLNKEIVLLHKMVRSVEDRERKWQKHFAEVEGCYYQMKSRYLMVLNHFKSPEKPSIMMEPGMLQQLLAEVCQNSHDSENKTDALGFYLKGRTIHDYNAEDLIDMAAEYADKGTQSLEAAKLEQTKENMLWLQSWDGFIVNWVGRPLVGSQELKNLIRTGIPEAYRGLFRLVQLSLKDKFSDYGNGYYSSMLRKTLHQQESGIYDTCIKQTNYSSKNLAGILIC</sequence>